<feature type="domain" description="Pterin-binding" evidence="9">
    <location>
        <begin position="32"/>
        <end position="287"/>
    </location>
</feature>
<evidence type="ECO:0000256" key="1">
    <source>
        <dbReference type="ARBA" id="ARBA00000012"/>
    </source>
</evidence>
<dbReference type="EMBL" id="KF901036">
    <property type="protein sequence ID" value="AIF15761.1"/>
    <property type="molecule type" value="Genomic_DNA"/>
</dbReference>
<evidence type="ECO:0000256" key="8">
    <source>
        <dbReference type="ARBA" id="ARBA00022909"/>
    </source>
</evidence>
<sequence length="295" mass="31596">MLLRHIIKHASDGCAKMADWRPMLNRRNSGIPRIMGVLNLTPDSFHADSRVDSLELAVERARRMVDDGADWIDIGAESTRPGASPVDPEEEGGRAIPAVEAVREAIPDVCISIDTRRASVAAAALDAGADMVNDVSALSDSLMAGLVAQRGCPICIMHMQGLPENMQDDPAYRDIVTEVRGALEVAATSLFEAGVDPNVVMADPGIGFGKRLEHNLALLSAGRSVIPDERMPLLWGVSRKSMFHHLLGRENTSDRLAGSLGIAARAIDLGVDVIRVHDVAEHADLYSAMSALEVG</sequence>
<evidence type="ECO:0000259" key="9">
    <source>
        <dbReference type="PROSITE" id="PS50972"/>
    </source>
</evidence>
<evidence type="ECO:0000313" key="10">
    <source>
        <dbReference type="EMBL" id="AIF15761.1"/>
    </source>
</evidence>
<dbReference type="CDD" id="cd00739">
    <property type="entry name" value="DHPS"/>
    <property type="match status" value="1"/>
</dbReference>
<accession>A0A075HH22</accession>
<evidence type="ECO:0000256" key="7">
    <source>
        <dbReference type="ARBA" id="ARBA00022842"/>
    </source>
</evidence>
<evidence type="ECO:0000256" key="2">
    <source>
        <dbReference type="ARBA" id="ARBA00001946"/>
    </source>
</evidence>
<keyword evidence="5 10" id="KW-0808">Transferase</keyword>
<dbReference type="Pfam" id="PF00809">
    <property type="entry name" value="Pterin_bind"/>
    <property type="match status" value="1"/>
</dbReference>
<evidence type="ECO:0000256" key="4">
    <source>
        <dbReference type="ARBA" id="ARBA00012458"/>
    </source>
</evidence>
<keyword evidence="8" id="KW-0289">Folate biosynthesis</keyword>
<comment type="pathway">
    <text evidence="3">Cofactor biosynthesis; tetrahydrofolate biosynthesis; 7,8-dihydrofolate from 2-amino-4-hydroxy-6-hydroxymethyl-7,8-dihydropteridine diphosphate and 4-aminobenzoate: step 1/2.</text>
</comment>
<dbReference type="PROSITE" id="PS50972">
    <property type="entry name" value="PTERIN_BINDING"/>
    <property type="match status" value="1"/>
</dbReference>
<dbReference type="SUPFAM" id="SSF51717">
    <property type="entry name" value="Dihydropteroate synthetase-like"/>
    <property type="match status" value="1"/>
</dbReference>
<gene>
    <name evidence="10" type="primary">folP</name>
</gene>
<name>A0A075HH22_9EURY</name>
<dbReference type="AlphaFoldDB" id="A0A075HH22"/>
<dbReference type="GO" id="GO:0004156">
    <property type="term" value="F:dihydropteroate synthase activity"/>
    <property type="evidence" value="ECO:0007669"/>
    <property type="project" value="UniProtKB-EC"/>
</dbReference>
<dbReference type="EC" id="2.5.1.15" evidence="4"/>
<protein>
    <recommendedName>
        <fullName evidence="4">dihydropteroate synthase</fullName>
        <ecNumber evidence="4">2.5.1.15</ecNumber>
    </recommendedName>
</protein>
<dbReference type="PANTHER" id="PTHR20941">
    <property type="entry name" value="FOLATE SYNTHESIS PROTEINS"/>
    <property type="match status" value="1"/>
</dbReference>
<evidence type="ECO:0000256" key="6">
    <source>
        <dbReference type="ARBA" id="ARBA00022723"/>
    </source>
</evidence>
<dbReference type="InterPro" id="IPR011005">
    <property type="entry name" value="Dihydropteroate_synth-like_sf"/>
</dbReference>
<keyword evidence="7" id="KW-0460">Magnesium</keyword>
<dbReference type="GO" id="GO:0046654">
    <property type="term" value="P:tetrahydrofolate biosynthetic process"/>
    <property type="evidence" value="ECO:0007669"/>
    <property type="project" value="TreeGrafter"/>
</dbReference>
<dbReference type="NCBIfam" id="TIGR01496">
    <property type="entry name" value="DHPS"/>
    <property type="match status" value="1"/>
</dbReference>
<organism evidence="10">
    <name type="scientific">uncultured marine group II/III euryarchaeote KM3_71_E02</name>
    <dbReference type="NCBI Taxonomy" id="1456494"/>
    <lineage>
        <taxon>Archaea</taxon>
        <taxon>Methanobacteriati</taxon>
        <taxon>Methanobacteriota</taxon>
        <taxon>environmental samples</taxon>
    </lineage>
</organism>
<dbReference type="InterPro" id="IPR006390">
    <property type="entry name" value="DHP_synth_dom"/>
</dbReference>
<dbReference type="Gene3D" id="3.20.20.20">
    <property type="entry name" value="Dihydropteroate synthase-like"/>
    <property type="match status" value="1"/>
</dbReference>
<evidence type="ECO:0000256" key="5">
    <source>
        <dbReference type="ARBA" id="ARBA00022679"/>
    </source>
</evidence>
<dbReference type="PANTHER" id="PTHR20941:SF1">
    <property type="entry name" value="FOLIC ACID SYNTHESIS PROTEIN FOL1"/>
    <property type="match status" value="1"/>
</dbReference>
<comment type="catalytic activity">
    <reaction evidence="1">
        <text>(7,8-dihydropterin-6-yl)methyl diphosphate + 4-aminobenzoate = 7,8-dihydropteroate + diphosphate</text>
        <dbReference type="Rhea" id="RHEA:19949"/>
        <dbReference type="ChEBI" id="CHEBI:17836"/>
        <dbReference type="ChEBI" id="CHEBI:17839"/>
        <dbReference type="ChEBI" id="CHEBI:33019"/>
        <dbReference type="ChEBI" id="CHEBI:72950"/>
        <dbReference type="EC" id="2.5.1.15"/>
    </reaction>
</comment>
<comment type="cofactor">
    <cofactor evidence="2">
        <name>Mg(2+)</name>
        <dbReference type="ChEBI" id="CHEBI:18420"/>
    </cofactor>
</comment>
<evidence type="ECO:0000256" key="3">
    <source>
        <dbReference type="ARBA" id="ARBA00004763"/>
    </source>
</evidence>
<keyword evidence="6" id="KW-0479">Metal-binding</keyword>
<proteinExistence type="predicted"/>
<reference evidence="10" key="1">
    <citation type="journal article" date="2014" name="Genome Biol. Evol.">
        <title>Pangenome evidence for extensive interdomain horizontal transfer affecting lineage core and shell genes in uncultured planktonic thaumarchaeota and euryarchaeota.</title>
        <authorList>
            <person name="Deschamps P."/>
            <person name="Zivanovic Y."/>
            <person name="Moreira D."/>
            <person name="Rodriguez-Valera F."/>
            <person name="Lopez-Garcia P."/>
        </authorList>
    </citation>
    <scope>NUCLEOTIDE SEQUENCE</scope>
</reference>
<dbReference type="GO" id="GO:0005829">
    <property type="term" value="C:cytosol"/>
    <property type="evidence" value="ECO:0007669"/>
    <property type="project" value="TreeGrafter"/>
</dbReference>
<dbReference type="GO" id="GO:0046872">
    <property type="term" value="F:metal ion binding"/>
    <property type="evidence" value="ECO:0007669"/>
    <property type="project" value="UniProtKB-KW"/>
</dbReference>
<dbReference type="InterPro" id="IPR000489">
    <property type="entry name" value="Pterin-binding_dom"/>
</dbReference>
<dbReference type="GO" id="GO:0046656">
    <property type="term" value="P:folic acid biosynthetic process"/>
    <property type="evidence" value="ECO:0007669"/>
    <property type="project" value="UniProtKB-KW"/>
</dbReference>
<dbReference type="InterPro" id="IPR045031">
    <property type="entry name" value="DHP_synth-like"/>
</dbReference>